<dbReference type="InterPro" id="IPR000719">
    <property type="entry name" value="Prot_kinase_dom"/>
</dbReference>
<dbReference type="GO" id="GO:0004713">
    <property type="term" value="F:protein tyrosine kinase activity"/>
    <property type="evidence" value="ECO:0007669"/>
    <property type="project" value="InterPro"/>
</dbReference>
<evidence type="ECO:0000256" key="1">
    <source>
        <dbReference type="ARBA" id="ARBA00012513"/>
    </source>
</evidence>
<keyword evidence="4" id="KW-0547">Nucleotide-binding</keyword>
<dbReference type="InterPro" id="IPR001245">
    <property type="entry name" value="Ser-Thr/Tyr_kinase_cat_dom"/>
</dbReference>
<keyword evidence="2" id="KW-0723">Serine/threonine-protein kinase</keyword>
<dbReference type="PANTHER" id="PTHR47973">
    <property type="entry name" value="CYSTEINE-RICH RECEPTOR-LIKE PROTEIN KINASE 3"/>
    <property type="match status" value="1"/>
</dbReference>
<evidence type="ECO:0000313" key="12">
    <source>
        <dbReference type="Proteomes" id="UP000002051"/>
    </source>
</evidence>
<dbReference type="InterPro" id="IPR011009">
    <property type="entry name" value="Kinase-like_dom_sf"/>
</dbReference>
<dbReference type="Pfam" id="PF07714">
    <property type="entry name" value="PK_Tyr_Ser-Thr"/>
    <property type="match status" value="1"/>
</dbReference>
<dbReference type="EnsemblPlants" id="KEH19487">
    <property type="protein sequence ID" value="KEH19487"/>
    <property type="gene ID" value="MTR_8g461250"/>
</dbReference>
<dbReference type="AlphaFoldDB" id="A0A072TQ16"/>
<keyword evidence="6" id="KW-0067">ATP-binding</keyword>
<protein>
    <recommendedName>
        <fullName evidence="1">non-specific serine/threonine protein kinase</fullName>
        <ecNumber evidence="1">2.7.11.1</ecNumber>
    </recommendedName>
</protein>
<dbReference type="Proteomes" id="UP000002051">
    <property type="component" value="Chromosome 8"/>
</dbReference>
<dbReference type="PROSITE" id="PS50011">
    <property type="entry name" value="PROTEIN_KINASE_DOM"/>
    <property type="match status" value="1"/>
</dbReference>
<evidence type="ECO:0000259" key="9">
    <source>
        <dbReference type="PROSITE" id="PS50011"/>
    </source>
</evidence>
<dbReference type="KEGG" id="mtr:25502473"/>
<comment type="catalytic activity">
    <reaction evidence="8">
        <text>L-seryl-[protein] + ATP = O-phospho-L-seryl-[protein] + ADP + H(+)</text>
        <dbReference type="Rhea" id="RHEA:17989"/>
        <dbReference type="Rhea" id="RHEA-COMP:9863"/>
        <dbReference type="Rhea" id="RHEA-COMP:11604"/>
        <dbReference type="ChEBI" id="CHEBI:15378"/>
        <dbReference type="ChEBI" id="CHEBI:29999"/>
        <dbReference type="ChEBI" id="CHEBI:30616"/>
        <dbReference type="ChEBI" id="CHEBI:83421"/>
        <dbReference type="ChEBI" id="CHEBI:456216"/>
        <dbReference type="EC" id="2.7.11.1"/>
    </reaction>
</comment>
<sequence>MACSPFIFGKKVPCGNFEGNGMKVYTYKELKKASNNFNLANKINQGGVGSVYKGVLKDGRLAAIKVLSLEFRLNADKFLREISVISEIQHENLVELYGCCVEGGHRILVYGYLENSSLEHTLLGEGVSNIKFNWQARCRICIGVARGLEFLHDQEQPNNVHRDIRASNIVLDEDLKPKISDFGLANLIRQDVTRLISLCPMAPEDVFMGPLTRKSDVYRFGILLVEIVSGRSDRRILEQTWKLYNRRELVELVDTSLDWGWCLEEACKYLKISLLCTQSSPRLRPTMSSVLKMLIGEMDVDESKITRPGLVSDIP</sequence>
<organism evidence="10 12">
    <name type="scientific">Medicago truncatula</name>
    <name type="common">Barrel medic</name>
    <name type="synonym">Medicago tribuloides</name>
    <dbReference type="NCBI Taxonomy" id="3880"/>
    <lineage>
        <taxon>Eukaryota</taxon>
        <taxon>Viridiplantae</taxon>
        <taxon>Streptophyta</taxon>
        <taxon>Embryophyta</taxon>
        <taxon>Tracheophyta</taxon>
        <taxon>Spermatophyta</taxon>
        <taxon>Magnoliopsida</taxon>
        <taxon>eudicotyledons</taxon>
        <taxon>Gunneridae</taxon>
        <taxon>Pentapetalae</taxon>
        <taxon>rosids</taxon>
        <taxon>fabids</taxon>
        <taxon>Fabales</taxon>
        <taxon>Fabaceae</taxon>
        <taxon>Papilionoideae</taxon>
        <taxon>50 kb inversion clade</taxon>
        <taxon>NPAAA clade</taxon>
        <taxon>Hologalegina</taxon>
        <taxon>IRL clade</taxon>
        <taxon>Trifolieae</taxon>
        <taxon>Medicago</taxon>
    </lineage>
</organism>
<dbReference type="Gene3D" id="3.30.200.20">
    <property type="entry name" value="Phosphorylase Kinase, domain 1"/>
    <property type="match status" value="1"/>
</dbReference>
<evidence type="ECO:0000256" key="5">
    <source>
        <dbReference type="ARBA" id="ARBA00022777"/>
    </source>
</evidence>
<dbReference type="GO" id="GO:0004674">
    <property type="term" value="F:protein serine/threonine kinase activity"/>
    <property type="evidence" value="ECO:0000318"/>
    <property type="project" value="GO_Central"/>
</dbReference>
<evidence type="ECO:0000256" key="2">
    <source>
        <dbReference type="ARBA" id="ARBA00022527"/>
    </source>
</evidence>
<reference evidence="10 12" key="2">
    <citation type="journal article" date="2014" name="BMC Genomics">
        <title>An improved genome release (version Mt4.0) for the model legume Medicago truncatula.</title>
        <authorList>
            <person name="Tang H."/>
            <person name="Krishnakumar V."/>
            <person name="Bidwell S."/>
            <person name="Rosen B."/>
            <person name="Chan A."/>
            <person name="Zhou S."/>
            <person name="Gentzbittel L."/>
            <person name="Childs K.L."/>
            <person name="Yandell M."/>
            <person name="Gundlach H."/>
            <person name="Mayer K.F."/>
            <person name="Schwartz D.C."/>
            <person name="Town C.D."/>
        </authorList>
    </citation>
    <scope>GENOME REANNOTATION</scope>
    <source>
        <strain evidence="10">A17</strain>
        <strain evidence="11 12">cv. Jemalong A17</strain>
    </source>
</reference>
<proteinExistence type="predicted"/>
<evidence type="ECO:0000256" key="3">
    <source>
        <dbReference type="ARBA" id="ARBA00022679"/>
    </source>
</evidence>
<dbReference type="InterPro" id="IPR052059">
    <property type="entry name" value="CR_Ser/Thr_kinase"/>
</dbReference>
<dbReference type="EC" id="2.7.11.1" evidence="1"/>
<dbReference type="FunFam" id="1.10.510.10:FF:001023">
    <property type="entry name" value="Os07g0541700 protein"/>
    <property type="match status" value="1"/>
</dbReference>
<dbReference type="SMART" id="SM00219">
    <property type="entry name" value="TyrKc"/>
    <property type="match status" value="1"/>
</dbReference>
<reference evidence="11" key="3">
    <citation type="submission" date="2015-04" db="UniProtKB">
        <authorList>
            <consortium name="EnsemblPlants"/>
        </authorList>
    </citation>
    <scope>IDENTIFICATION</scope>
    <source>
        <strain evidence="11">cv. Jemalong A17</strain>
    </source>
</reference>
<feature type="domain" description="Protein kinase" evidence="9">
    <location>
        <begin position="37"/>
        <end position="310"/>
    </location>
</feature>
<keyword evidence="3" id="KW-0808">Transferase</keyword>
<evidence type="ECO:0000256" key="4">
    <source>
        <dbReference type="ARBA" id="ARBA00022741"/>
    </source>
</evidence>
<name>A0A072TQ16_MEDTR</name>
<dbReference type="HOGENOM" id="CLU_000288_21_4_1"/>
<dbReference type="STRING" id="3880.A0A072TQ16"/>
<comment type="catalytic activity">
    <reaction evidence="7">
        <text>L-threonyl-[protein] + ATP = O-phospho-L-threonyl-[protein] + ADP + H(+)</text>
        <dbReference type="Rhea" id="RHEA:46608"/>
        <dbReference type="Rhea" id="RHEA-COMP:11060"/>
        <dbReference type="Rhea" id="RHEA-COMP:11605"/>
        <dbReference type="ChEBI" id="CHEBI:15378"/>
        <dbReference type="ChEBI" id="CHEBI:30013"/>
        <dbReference type="ChEBI" id="CHEBI:30616"/>
        <dbReference type="ChEBI" id="CHEBI:61977"/>
        <dbReference type="ChEBI" id="CHEBI:456216"/>
        <dbReference type="EC" id="2.7.11.1"/>
    </reaction>
</comment>
<reference evidence="10 12" key="1">
    <citation type="journal article" date="2011" name="Nature">
        <title>The Medicago genome provides insight into the evolution of rhizobial symbioses.</title>
        <authorList>
            <person name="Young N.D."/>
            <person name="Debelle F."/>
            <person name="Oldroyd G.E."/>
            <person name="Geurts R."/>
            <person name="Cannon S.B."/>
            <person name="Udvardi M.K."/>
            <person name="Benedito V.A."/>
            <person name="Mayer K.F."/>
            <person name="Gouzy J."/>
            <person name="Schoof H."/>
            <person name="Van de Peer Y."/>
            <person name="Proost S."/>
            <person name="Cook D.R."/>
            <person name="Meyers B.C."/>
            <person name="Spannagl M."/>
            <person name="Cheung F."/>
            <person name="De Mita S."/>
            <person name="Krishnakumar V."/>
            <person name="Gundlach H."/>
            <person name="Zhou S."/>
            <person name="Mudge J."/>
            <person name="Bharti A.K."/>
            <person name="Murray J.D."/>
            <person name="Naoumkina M.A."/>
            <person name="Rosen B."/>
            <person name="Silverstein K.A."/>
            <person name="Tang H."/>
            <person name="Rombauts S."/>
            <person name="Zhao P.X."/>
            <person name="Zhou P."/>
            <person name="Barbe V."/>
            <person name="Bardou P."/>
            <person name="Bechner M."/>
            <person name="Bellec A."/>
            <person name="Berger A."/>
            <person name="Berges H."/>
            <person name="Bidwell S."/>
            <person name="Bisseling T."/>
            <person name="Choisne N."/>
            <person name="Couloux A."/>
            <person name="Denny R."/>
            <person name="Deshpande S."/>
            <person name="Dai X."/>
            <person name="Doyle J.J."/>
            <person name="Dudez A.M."/>
            <person name="Farmer A.D."/>
            <person name="Fouteau S."/>
            <person name="Franken C."/>
            <person name="Gibelin C."/>
            <person name="Gish J."/>
            <person name="Goldstein S."/>
            <person name="Gonzalez A.J."/>
            <person name="Green P.J."/>
            <person name="Hallab A."/>
            <person name="Hartog M."/>
            <person name="Hua A."/>
            <person name="Humphray S.J."/>
            <person name="Jeong D.H."/>
            <person name="Jing Y."/>
            <person name="Jocker A."/>
            <person name="Kenton S.M."/>
            <person name="Kim D.J."/>
            <person name="Klee K."/>
            <person name="Lai H."/>
            <person name="Lang C."/>
            <person name="Lin S."/>
            <person name="Macmil S.L."/>
            <person name="Magdelenat G."/>
            <person name="Matthews L."/>
            <person name="McCorrison J."/>
            <person name="Monaghan E.L."/>
            <person name="Mun J.H."/>
            <person name="Najar F.Z."/>
            <person name="Nicholson C."/>
            <person name="Noirot C."/>
            <person name="O'Bleness M."/>
            <person name="Paule C.R."/>
            <person name="Poulain J."/>
            <person name="Prion F."/>
            <person name="Qin B."/>
            <person name="Qu C."/>
            <person name="Retzel E.F."/>
            <person name="Riddle C."/>
            <person name="Sallet E."/>
            <person name="Samain S."/>
            <person name="Samson N."/>
            <person name="Sanders I."/>
            <person name="Saurat O."/>
            <person name="Scarpelli C."/>
            <person name="Schiex T."/>
            <person name="Segurens B."/>
            <person name="Severin A.J."/>
            <person name="Sherrier D.J."/>
            <person name="Shi R."/>
            <person name="Sims S."/>
            <person name="Singer S.R."/>
            <person name="Sinharoy S."/>
            <person name="Sterck L."/>
            <person name="Viollet A."/>
            <person name="Wang B.B."/>
            <person name="Wang K."/>
            <person name="Wang M."/>
            <person name="Wang X."/>
            <person name="Warfsmann J."/>
            <person name="Weissenbach J."/>
            <person name="White D.D."/>
            <person name="White J.D."/>
            <person name="Wiley G.B."/>
            <person name="Wincker P."/>
            <person name="Xing Y."/>
            <person name="Yang L."/>
            <person name="Yao Z."/>
            <person name="Ying F."/>
            <person name="Zhai J."/>
            <person name="Zhou L."/>
            <person name="Zuber A."/>
            <person name="Denarie J."/>
            <person name="Dixon R.A."/>
            <person name="May G.D."/>
            <person name="Schwartz D.C."/>
            <person name="Rogers J."/>
            <person name="Quetier F."/>
            <person name="Town C.D."/>
            <person name="Roe B.A."/>
        </authorList>
    </citation>
    <scope>NUCLEOTIDE SEQUENCE [LARGE SCALE GENOMIC DNA]</scope>
    <source>
        <strain evidence="10">A17</strain>
        <strain evidence="11 12">cv. Jemalong A17</strain>
    </source>
</reference>
<evidence type="ECO:0000256" key="7">
    <source>
        <dbReference type="ARBA" id="ARBA00047899"/>
    </source>
</evidence>
<evidence type="ECO:0000313" key="11">
    <source>
        <dbReference type="EnsemblPlants" id="KEH19487"/>
    </source>
</evidence>
<keyword evidence="10" id="KW-0675">Receptor</keyword>
<dbReference type="InterPro" id="IPR020635">
    <property type="entry name" value="Tyr_kinase_cat_dom"/>
</dbReference>
<dbReference type="EMBL" id="CM001224">
    <property type="protein sequence ID" value="KEH19487.1"/>
    <property type="molecule type" value="Genomic_DNA"/>
</dbReference>
<gene>
    <name evidence="11" type="primary">25502473</name>
    <name evidence="10" type="ordered locus">MTR_8g461250</name>
</gene>
<dbReference type="OrthoDB" id="4062651at2759"/>
<evidence type="ECO:0000256" key="6">
    <source>
        <dbReference type="ARBA" id="ARBA00022840"/>
    </source>
</evidence>
<evidence type="ECO:0000313" key="10">
    <source>
        <dbReference type="EMBL" id="KEH19487.1"/>
    </source>
</evidence>
<dbReference type="GO" id="GO:0005524">
    <property type="term" value="F:ATP binding"/>
    <property type="evidence" value="ECO:0007669"/>
    <property type="project" value="UniProtKB-KW"/>
</dbReference>
<dbReference type="FunFam" id="3.30.200.20:FF:000162">
    <property type="entry name" value="Adenine nucleotide alpha hydrolase-like domain kinase"/>
    <property type="match status" value="1"/>
</dbReference>
<accession>A0A072TQ16</accession>
<evidence type="ECO:0000256" key="8">
    <source>
        <dbReference type="ARBA" id="ARBA00048679"/>
    </source>
</evidence>
<keyword evidence="5 10" id="KW-0418">Kinase</keyword>
<dbReference type="Gene3D" id="1.10.510.10">
    <property type="entry name" value="Transferase(Phosphotransferase) domain 1"/>
    <property type="match status" value="1"/>
</dbReference>
<keyword evidence="12" id="KW-1185">Reference proteome</keyword>
<dbReference type="SUPFAM" id="SSF56112">
    <property type="entry name" value="Protein kinase-like (PK-like)"/>
    <property type="match status" value="1"/>
</dbReference>